<reference evidence="1" key="1">
    <citation type="submission" date="2023-04" db="EMBL/GenBank/DDBJ databases">
        <title>Candida boidinii NBRC 1967.</title>
        <authorList>
            <person name="Ichikawa N."/>
            <person name="Sato H."/>
            <person name="Tonouchi N."/>
        </authorList>
    </citation>
    <scope>NUCLEOTIDE SEQUENCE</scope>
    <source>
        <strain evidence="1">NBRC 1967</strain>
    </source>
</reference>
<gene>
    <name evidence="1" type="ORF">Cboi01_000351200</name>
</gene>
<accession>A0ACB5TTB2</accession>
<evidence type="ECO:0000313" key="2">
    <source>
        <dbReference type="Proteomes" id="UP001165101"/>
    </source>
</evidence>
<dbReference type="EMBL" id="BSXV01001949">
    <property type="protein sequence ID" value="GME94421.1"/>
    <property type="molecule type" value="Genomic_DNA"/>
</dbReference>
<keyword evidence="2" id="KW-1185">Reference proteome</keyword>
<proteinExistence type="predicted"/>
<name>A0ACB5TTB2_CANBO</name>
<dbReference type="Proteomes" id="UP001165101">
    <property type="component" value="Unassembled WGS sequence"/>
</dbReference>
<evidence type="ECO:0000313" key="1">
    <source>
        <dbReference type="EMBL" id="GME94421.1"/>
    </source>
</evidence>
<protein>
    <submittedName>
        <fullName evidence="1">Unnamed protein product</fullName>
    </submittedName>
</protein>
<organism evidence="1 2">
    <name type="scientific">Candida boidinii</name>
    <name type="common">Yeast</name>
    <dbReference type="NCBI Taxonomy" id="5477"/>
    <lineage>
        <taxon>Eukaryota</taxon>
        <taxon>Fungi</taxon>
        <taxon>Dikarya</taxon>
        <taxon>Ascomycota</taxon>
        <taxon>Saccharomycotina</taxon>
        <taxon>Pichiomycetes</taxon>
        <taxon>Pichiales</taxon>
        <taxon>Pichiaceae</taxon>
        <taxon>Ogataea</taxon>
        <taxon>Ogataea/Candida clade</taxon>
    </lineage>
</organism>
<sequence>MVKETEYYDILGVSPDASDLEIKKAYRKKAMLTHPDKHPNDPEAAAKFQAVGEAYQILKDPELRKNYDSFGKQQAVPENGFEDPSEFFTMMFGGEAFVDYIGDLNLLKTLVETMDEAEGETAATAATDDQKASDSTDILKHNGDAATASAGSVASDSNNTTTTATTASTTSTTTEKPKTKSQLNEARRKLDMEKIRKHEEEEKKKIEMLSQKLIEKMNPLIQNFNPNELNEFKEKIKIEIENLKLESFGLDICHLIGKTYLFKAQSFLKSSKPIVGMLHKFSSSFKQKKTTVNGMFDMLSQASEAQNTMKEFARLTVGEDGEEINEIDEYEKAKMERTMTGKFIGVAWASTKFEIAQTLNKVCSKVLNDKSVPLEVRKLRANIMIEMGNLFKDAKRDADDESDVQMFEELMKEASETKARDIRLQRRAAERKKNNSINHTNPTPSTIESST</sequence>
<comment type="caution">
    <text evidence="1">The sequence shown here is derived from an EMBL/GenBank/DDBJ whole genome shotgun (WGS) entry which is preliminary data.</text>
</comment>